<dbReference type="EMBL" id="MU864358">
    <property type="protein sequence ID" value="KAK4191676.1"/>
    <property type="molecule type" value="Genomic_DNA"/>
</dbReference>
<feature type="region of interest" description="Disordered" evidence="1">
    <location>
        <begin position="535"/>
        <end position="555"/>
    </location>
</feature>
<organism evidence="3 4">
    <name type="scientific">Podospora australis</name>
    <dbReference type="NCBI Taxonomy" id="1536484"/>
    <lineage>
        <taxon>Eukaryota</taxon>
        <taxon>Fungi</taxon>
        <taxon>Dikarya</taxon>
        <taxon>Ascomycota</taxon>
        <taxon>Pezizomycotina</taxon>
        <taxon>Sordariomycetes</taxon>
        <taxon>Sordariomycetidae</taxon>
        <taxon>Sordariales</taxon>
        <taxon>Podosporaceae</taxon>
        <taxon>Podospora</taxon>
    </lineage>
</organism>
<accession>A0AAN7AK48</accession>
<reference evidence="3" key="1">
    <citation type="journal article" date="2023" name="Mol. Phylogenet. Evol.">
        <title>Genome-scale phylogeny and comparative genomics of the fungal order Sordariales.</title>
        <authorList>
            <person name="Hensen N."/>
            <person name="Bonometti L."/>
            <person name="Westerberg I."/>
            <person name="Brannstrom I.O."/>
            <person name="Guillou S."/>
            <person name="Cros-Aarteil S."/>
            <person name="Calhoun S."/>
            <person name="Haridas S."/>
            <person name="Kuo A."/>
            <person name="Mondo S."/>
            <person name="Pangilinan J."/>
            <person name="Riley R."/>
            <person name="LaButti K."/>
            <person name="Andreopoulos B."/>
            <person name="Lipzen A."/>
            <person name="Chen C."/>
            <person name="Yan M."/>
            <person name="Daum C."/>
            <person name="Ng V."/>
            <person name="Clum A."/>
            <person name="Steindorff A."/>
            <person name="Ohm R.A."/>
            <person name="Martin F."/>
            <person name="Silar P."/>
            <person name="Natvig D.O."/>
            <person name="Lalanne C."/>
            <person name="Gautier V."/>
            <person name="Ament-Velasquez S.L."/>
            <person name="Kruys A."/>
            <person name="Hutchinson M.I."/>
            <person name="Powell A.J."/>
            <person name="Barry K."/>
            <person name="Miller A.N."/>
            <person name="Grigoriev I.V."/>
            <person name="Debuchy R."/>
            <person name="Gladieux P."/>
            <person name="Hiltunen Thoren M."/>
            <person name="Johannesson H."/>
        </authorList>
    </citation>
    <scope>NUCLEOTIDE SEQUENCE</scope>
    <source>
        <strain evidence="3">PSN309</strain>
    </source>
</reference>
<proteinExistence type="predicted"/>
<gene>
    <name evidence="3" type="ORF">QBC35DRAFT_401373</name>
</gene>
<comment type="caution">
    <text evidence="3">The sequence shown here is derived from an EMBL/GenBank/DDBJ whole genome shotgun (WGS) entry which is preliminary data.</text>
</comment>
<keyword evidence="2" id="KW-1133">Transmembrane helix</keyword>
<sequence>MTIHEPLTSAALGRSPYDEVIFPDSGPDNGGEGSSRTHRDRYQQLYDERGRPINPETRRINKDVVRSHNEVMAVIGVAEPEHGTQDDGDLNHRKHNQYEEVIGRRLLHFGGLVETACIWGVNGVRQRILLYKSYARVSFLQTFQLARGEQSLGAQFFAGFPTFALSTWMEHHFGQQARDNKWFNAGMMYIRLHLAAYTFFQRNGILSPTNFLPSWRFFIPGSSVSPIIIPQYPSSFTGKGLLNWIGAVVVGAMPFVGFYFYTEVYNSLARQLRIAIWTQLPRPSNFARNKAISEASQPAAVAVTRAALQPVPPAVTQAASQATSANNSPTQPSTSGTGTQTPTDTPPQRQNTPNNAAARGSSHLSADDFASDDEDVEVSATLISFDVESAEPVVEESSPTTTATTARTPGVWSAELRPTVNDASRLAQLKNEPTYRENMLRRLPATLATDVFACGPARLLTAPMAVLVWTRLCRPYMARLGMSLADVYEPSLFGPFTRQGLLNLLGTELMLVNILGHVWGLVTFIAYRHKLSDEEWDKPPTEEEERVLASQEVLD</sequence>
<feature type="region of interest" description="Disordered" evidence="1">
    <location>
        <begin position="1"/>
        <end position="39"/>
    </location>
</feature>
<reference evidence="3" key="2">
    <citation type="submission" date="2023-05" db="EMBL/GenBank/DDBJ databases">
        <authorList>
            <consortium name="Lawrence Berkeley National Laboratory"/>
            <person name="Steindorff A."/>
            <person name="Hensen N."/>
            <person name="Bonometti L."/>
            <person name="Westerberg I."/>
            <person name="Brannstrom I.O."/>
            <person name="Guillou S."/>
            <person name="Cros-Aarteil S."/>
            <person name="Calhoun S."/>
            <person name="Haridas S."/>
            <person name="Kuo A."/>
            <person name="Mondo S."/>
            <person name="Pangilinan J."/>
            <person name="Riley R."/>
            <person name="Labutti K."/>
            <person name="Andreopoulos B."/>
            <person name="Lipzen A."/>
            <person name="Chen C."/>
            <person name="Yanf M."/>
            <person name="Daum C."/>
            <person name="Ng V."/>
            <person name="Clum A."/>
            <person name="Ohm R."/>
            <person name="Martin F."/>
            <person name="Silar P."/>
            <person name="Natvig D."/>
            <person name="Lalanne C."/>
            <person name="Gautier V."/>
            <person name="Ament-Velasquez S.L."/>
            <person name="Kruys A."/>
            <person name="Hutchinson M.I."/>
            <person name="Powell A.J."/>
            <person name="Barry K."/>
            <person name="Miller A.N."/>
            <person name="Grigoriev I.V."/>
            <person name="Debuchy R."/>
            <person name="Gladieux P."/>
            <person name="Thoren M.H."/>
            <person name="Johannesson H."/>
        </authorList>
    </citation>
    <scope>NUCLEOTIDE SEQUENCE</scope>
    <source>
        <strain evidence="3">PSN309</strain>
    </source>
</reference>
<evidence type="ECO:0000256" key="2">
    <source>
        <dbReference type="SAM" id="Phobius"/>
    </source>
</evidence>
<dbReference type="AlphaFoldDB" id="A0AAN7AK48"/>
<protein>
    <submittedName>
        <fullName evidence="3">Uncharacterized protein</fullName>
    </submittedName>
</protein>
<evidence type="ECO:0000313" key="4">
    <source>
        <dbReference type="Proteomes" id="UP001302126"/>
    </source>
</evidence>
<dbReference type="Proteomes" id="UP001302126">
    <property type="component" value="Unassembled WGS sequence"/>
</dbReference>
<evidence type="ECO:0000256" key="1">
    <source>
        <dbReference type="SAM" id="MobiDB-lite"/>
    </source>
</evidence>
<keyword evidence="4" id="KW-1185">Reference proteome</keyword>
<keyword evidence="2" id="KW-0472">Membrane</keyword>
<feature type="compositionally biased region" description="Low complexity" evidence="1">
    <location>
        <begin position="313"/>
        <end position="355"/>
    </location>
</feature>
<keyword evidence="2" id="KW-0812">Transmembrane</keyword>
<name>A0AAN7AK48_9PEZI</name>
<evidence type="ECO:0000313" key="3">
    <source>
        <dbReference type="EMBL" id="KAK4191676.1"/>
    </source>
</evidence>
<feature type="region of interest" description="Disordered" evidence="1">
    <location>
        <begin position="313"/>
        <end position="373"/>
    </location>
</feature>
<feature type="transmembrane region" description="Helical" evidence="2">
    <location>
        <begin position="241"/>
        <end position="261"/>
    </location>
</feature>